<name>A0ABQ2K320_9SPHN</name>
<feature type="signal peptide" evidence="1">
    <location>
        <begin position="1"/>
        <end position="19"/>
    </location>
</feature>
<reference evidence="3" key="1">
    <citation type="journal article" date="2019" name="Int. J. Syst. Evol. Microbiol.">
        <title>The Global Catalogue of Microorganisms (GCM) 10K type strain sequencing project: providing services to taxonomists for standard genome sequencing and annotation.</title>
        <authorList>
            <consortium name="The Broad Institute Genomics Platform"/>
            <consortium name="The Broad Institute Genome Sequencing Center for Infectious Disease"/>
            <person name="Wu L."/>
            <person name="Ma J."/>
        </authorList>
    </citation>
    <scope>NUCLEOTIDE SEQUENCE [LARGE SCALE GENOMIC DNA]</scope>
    <source>
        <strain evidence="3">CGMCC 1.6784</strain>
    </source>
</reference>
<evidence type="ECO:0000256" key="1">
    <source>
        <dbReference type="SAM" id="SignalP"/>
    </source>
</evidence>
<keyword evidence="3" id="KW-1185">Reference proteome</keyword>
<dbReference type="Proteomes" id="UP000605099">
    <property type="component" value="Unassembled WGS sequence"/>
</dbReference>
<protein>
    <submittedName>
        <fullName evidence="2">Uncharacterized protein</fullName>
    </submittedName>
</protein>
<evidence type="ECO:0000313" key="3">
    <source>
        <dbReference type="Proteomes" id="UP000605099"/>
    </source>
</evidence>
<evidence type="ECO:0000313" key="2">
    <source>
        <dbReference type="EMBL" id="GGN61558.1"/>
    </source>
</evidence>
<accession>A0ABQ2K320</accession>
<keyword evidence="1" id="KW-0732">Signal</keyword>
<comment type="caution">
    <text evidence="2">The sequence shown here is derived from an EMBL/GenBank/DDBJ whole genome shotgun (WGS) entry which is preliminary data.</text>
</comment>
<dbReference type="EMBL" id="BMLK01000038">
    <property type="protein sequence ID" value="GGN61558.1"/>
    <property type="molecule type" value="Genomic_DNA"/>
</dbReference>
<feature type="chain" id="PRO_5047359811" evidence="1">
    <location>
        <begin position="20"/>
        <end position="130"/>
    </location>
</feature>
<proteinExistence type="predicted"/>
<organism evidence="2 3">
    <name type="scientific">Novosphingobium indicum</name>
    <dbReference type="NCBI Taxonomy" id="462949"/>
    <lineage>
        <taxon>Bacteria</taxon>
        <taxon>Pseudomonadati</taxon>
        <taxon>Pseudomonadota</taxon>
        <taxon>Alphaproteobacteria</taxon>
        <taxon>Sphingomonadales</taxon>
        <taxon>Sphingomonadaceae</taxon>
        <taxon>Novosphingobium</taxon>
    </lineage>
</organism>
<sequence>MKINTLVLGSLFLAAPAMVSGEEMPTFAMQGTGIAYSNIPNRDPIMIDQSADSSVSSLTVNTKAKKGTDVMVTFTSGIAVDTSEGCPCSVRAMLQLDEEEPIVIKRINIGSPAVQEVNKYEQDRQPVVGS</sequence>
<gene>
    <name evidence="2" type="ORF">GCM10011349_44320</name>
</gene>